<gene>
    <name evidence="2" type="ORF">CJ232_12195</name>
</gene>
<feature type="chain" id="PRO_5014717494" description="Lipoprotein" evidence="1">
    <location>
        <begin position="23"/>
        <end position="205"/>
    </location>
</feature>
<dbReference type="RefSeq" id="WP_102189176.1">
    <property type="nucleotide sequence ID" value="NZ_PNGI01000055.1"/>
</dbReference>
<name>A0A2N6Q043_9BACT</name>
<evidence type="ECO:0000256" key="1">
    <source>
        <dbReference type="SAM" id="SignalP"/>
    </source>
</evidence>
<dbReference type="AlphaFoldDB" id="A0A2N6Q043"/>
<evidence type="ECO:0008006" key="4">
    <source>
        <dbReference type="Google" id="ProtNLM"/>
    </source>
</evidence>
<keyword evidence="1" id="KW-0732">Signal</keyword>
<evidence type="ECO:0000313" key="2">
    <source>
        <dbReference type="EMBL" id="PMC05407.1"/>
    </source>
</evidence>
<dbReference type="PROSITE" id="PS51257">
    <property type="entry name" value="PROKAR_LIPOPROTEIN"/>
    <property type="match status" value="1"/>
</dbReference>
<organism evidence="2 3">
    <name type="scientific">Hoylesella timonensis</name>
    <dbReference type="NCBI Taxonomy" id="386414"/>
    <lineage>
        <taxon>Bacteria</taxon>
        <taxon>Pseudomonadati</taxon>
        <taxon>Bacteroidota</taxon>
        <taxon>Bacteroidia</taxon>
        <taxon>Bacteroidales</taxon>
        <taxon>Prevotellaceae</taxon>
        <taxon>Hoylesella</taxon>
    </lineage>
</organism>
<protein>
    <recommendedName>
        <fullName evidence="4">Lipoprotein</fullName>
    </recommendedName>
</protein>
<comment type="caution">
    <text evidence="2">The sequence shown here is derived from an EMBL/GenBank/DDBJ whole genome shotgun (WGS) entry which is preliminary data.</text>
</comment>
<proteinExistence type="predicted"/>
<reference evidence="2 3" key="1">
    <citation type="submission" date="2017-09" db="EMBL/GenBank/DDBJ databases">
        <title>Bacterial strain isolated from the female urinary microbiota.</title>
        <authorList>
            <person name="Thomas-White K."/>
            <person name="Kumar N."/>
            <person name="Forster S."/>
            <person name="Putonti C."/>
            <person name="Lawley T."/>
            <person name="Wolfe A.J."/>
        </authorList>
    </citation>
    <scope>NUCLEOTIDE SEQUENCE [LARGE SCALE GENOMIC DNA]</scope>
    <source>
        <strain evidence="2 3">UMB0818</strain>
    </source>
</reference>
<evidence type="ECO:0000313" key="3">
    <source>
        <dbReference type="Proteomes" id="UP000235661"/>
    </source>
</evidence>
<accession>A0A2N6Q043</accession>
<dbReference type="EMBL" id="PNGI01000055">
    <property type="protein sequence ID" value="PMC05407.1"/>
    <property type="molecule type" value="Genomic_DNA"/>
</dbReference>
<sequence length="205" mass="23464">MKKKIILFMAATLLVASCNNSSDDFSIKEKEVGSVTIDTTSYDRMLEANATKYRSYKRSSTHLNLTRAATNNGTDVIVYGYTNKYSTGYKTYALDKNLKKTLGLYPNAFYICEFITADYALTIPGIANRTVNFSDVDSPKCGLFPDYTKDEYNLRGYSYTRKGDNIKLTTKIIHVKSDLTGINYDIWFPCRPEELQWIYNIEEKK</sequence>
<dbReference type="Proteomes" id="UP000235661">
    <property type="component" value="Unassembled WGS sequence"/>
</dbReference>
<feature type="signal peptide" evidence="1">
    <location>
        <begin position="1"/>
        <end position="22"/>
    </location>
</feature>